<organism evidence="2 3">
    <name type="scientific">Meripilus lineatus</name>
    <dbReference type="NCBI Taxonomy" id="2056292"/>
    <lineage>
        <taxon>Eukaryota</taxon>
        <taxon>Fungi</taxon>
        <taxon>Dikarya</taxon>
        <taxon>Basidiomycota</taxon>
        <taxon>Agaricomycotina</taxon>
        <taxon>Agaricomycetes</taxon>
        <taxon>Polyporales</taxon>
        <taxon>Meripilaceae</taxon>
        <taxon>Meripilus</taxon>
    </lineage>
</organism>
<reference evidence="2" key="1">
    <citation type="submission" date="2022-07" db="EMBL/GenBank/DDBJ databases">
        <title>Genome Sequence of Physisporinus lineatus.</title>
        <authorList>
            <person name="Buettner E."/>
        </authorList>
    </citation>
    <scope>NUCLEOTIDE SEQUENCE</scope>
    <source>
        <strain evidence="2">VT162</strain>
    </source>
</reference>
<proteinExistence type="predicted"/>
<protein>
    <submittedName>
        <fullName evidence="2">Uncharacterized protein</fullName>
    </submittedName>
</protein>
<evidence type="ECO:0000256" key="1">
    <source>
        <dbReference type="SAM" id="MobiDB-lite"/>
    </source>
</evidence>
<feature type="compositionally biased region" description="Basic and acidic residues" evidence="1">
    <location>
        <begin position="117"/>
        <end position="128"/>
    </location>
</feature>
<dbReference type="EMBL" id="JANAWD010000693">
    <property type="protein sequence ID" value="KAJ3476566.1"/>
    <property type="molecule type" value="Genomic_DNA"/>
</dbReference>
<dbReference type="AlphaFoldDB" id="A0AAD5USS4"/>
<feature type="region of interest" description="Disordered" evidence="1">
    <location>
        <begin position="15"/>
        <end position="36"/>
    </location>
</feature>
<keyword evidence="3" id="KW-1185">Reference proteome</keyword>
<dbReference type="Proteomes" id="UP001212997">
    <property type="component" value="Unassembled WGS sequence"/>
</dbReference>
<name>A0AAD5USS4_9APHY</name>
<comment type="caution">
    <text evidence="2">The sequence shown here is derived from an EMBL/GenBank/DDBJ whole genome shotgun (WGS) entry which is preliminary data.</text>
</comment>
<evidence type="ECO:0000313" key="2">
    <source>
        <dbReference type="EMBL" id="KAJ3476566.1"/>
    </source>
</evidence>
<gene>
    <name evidence="2" type="ORF">NLI96_g11069</name>
</gene>
<accession>A0AAD5USS4</accession>
<evidence type="ECO:0000313" key="3">
    <source>
        <dbReference type="Proteomes" id="UP001212997"/>
    </source>
</evidence>
<sequence length="177" mass="19527">MGPIVRTGRYDIKDNRIRSRDLPSASYDPPPASEWSEDGRTIIMYPFKAWDGPAAEGDQWDAYFSVATLNFVAVDPTVASTSRQTPYQTGGDGHFDDNVAKQGVNEIGECTEESEGEKDAGYEKDKGAEAWTASSLGSDDTEMVPGTPGEDAETEEAWMMKSYRKRLARMGQEVVLR</sequence>
<feature type="region of interest" description="Disordered" evidence="1">
    <location>
        <begin position="109"/>
        <end position="153"/>
    </location>
</feature>